<feature type="signal peptide" evidence="1">
    <location>
        <begin position="1"/>
        <end position="19"/>
    </location>
</feature>
<feature type="chain" id="PRO_5045693441" evidence="1">
    <location>
        <begin position="20"/>
        <end position="85"/>
    </location>
</feature>
<dbReference type="EMBL" id="JBHTHY010000011">
    <property type="protein sequence ID" value="MFD0798254.1"/>
    <property type="molecule type" value="Genomic_DNA"/>
</dbReference>
<comment type="caution">
    <text evidence="2">The sequence shown here is derived from an EMBL/GenBank/DDBJ whole genome shotgun (WGS) entry which is preliminary data.</text>
</comment>
<dbReference type="RefSeq" id="WP_379934921.1">
    <property type="nucleotide sequence ID" value="NZ_JBHTHY010000011.1"/>
</dbReference>
<sequence>MKTLLTFMFVLLINATAVAQHTKNHDKVNIAQMDVVLVGGLPVFIALEKTGMETQNNLVRLYRYKNSRVKKALSFKTKKDKPKLA</sequence>
<evidence type="ECO:0000313" key="3">
    <source>
        <dbReference type="Proteomes" id="UP001597012"/>
    </source>
</evidence>
<dbReference type="Proteomes" id="UP001597012">
    <property type="component" value="Unassembled WGS sequence"/>
</dbReference>
<gene>
    <name evidence="2" type="ORF">ACFQZJ_12350</name>
</gene>
<protein>
    <submittedName>
        <fullName evidence="2">Uncharacterized protein</fullName>
    </submittedName>
</protein>
<evidence type="ECO:0000256" key="1">
    <source>
        <dbReference type="SAM" id="SignalP"/>
    </source>
</evidence>
<organism evidence="2 3">
    <name type="scientific">Maribacter chungangensis</name>
    <dbReference type="NCBI Taxonomy" id="1069117"/>
    <lineage>
        <taxon>Bacteria</taxon>
        <taxon>Pseudomonadati</taxon>
        <taxon>Bacteroidota</taxon>
        <taxon>Flavobacteriia</taxon>
        <taxon>Flavobacteriales</taxon>
        <taxon>Flavobacteriaceae</taxon>
        <taxon>Maribacter</taxon>
    </lineage>
</organism>
<evidence type="ECO:0000313" key="2">
    <source>
        <dbReference type="EMBL" id="MFD0798254.1"/>
    </source>
</evidence>
<accession>A0ABW3B6S6</accession>
<keyword evidence="1" id="KW-0732">Signal</keyword>
<name>A0ABW3B6S6_9FLAO</name>
<proteinExistence type="predicted"/>
<reference evidence="3" key="1">
    <citation type="journal article" date="2019" name="Int. J. Syst. Evol. Microbiol.">
        <title>The Global Catalogue of Microorganisms (GCM) 10K type strain sequencing project: providing services to taxonomists for standard genome sequencing and annotation.</title>
        <authorList>
            <consortium name="The Broad Institute Genomics Platform"/>
            <consortium name="The Broad Institute Genome Sequencing Center for Infectious Disease"/>
            <person name="Wu L."/>
            <person name="Ma J."/>
        </authorList>
    </citation>
    <scope>NUCLEOTIDE SEQUENCE [LARGE SCALE GENOMIC DNA]</scope>
    <source>
        <strain evidence="3">CCUG 61948</strain>
    </source>
</reference>
<keyword evidence="3" id="KW-1185">Reference proteome</keyword>